<gene>
    <name evidence="1" type="ORF">GFD22_09280</name>
</gene>
<dbReference type="OrthoDB" id="9956980at2"/>
<reference evidence="1 2" key="1">
    <citation type="submission" date="2019-10" db="EMBL/GenBank/DDBJ databases">
        <title>Bifidobacterium from non-human primates.</title>
        <authorList>
            <person name="Modesto M."/>
        </authorList>
    </citation>
    <scope>NUCLEOTIDE SEQUENCE [LARGE SCALE GENOMIC DNA]</scope>
    <source>
        <strain evidence="1 2">TREC</strain>
    </source>
</reference>
<name>A0A7K3TJN3_9BIFI</name>
<dbReference type="Proteomes" id="UP000469763">
    <property type="component" value="Unassembled WGS sequence"/>
</dbReference>
<dbReference type="RefSeq" id="WP_152350929.1">
    <property type="nucleotide sequence ID" value="NZ_WBSN01000017.1"/>
</dbReference>
<dbReference type="EMBL" id="WHZY01000017">
    <property type="protein sequence ID" value="NEG79156.1"/>
    <property type="molecule type" value="Genomic_DNA"/>
</dbReference>
<keyword evidence="2" id="KW-1185">Reference proteome</keyword>
<evidence type="ECO:0000313" key="2">
    <source>
        <dbReference type="Proteomes" id="UP000469763"/>
    </source>
</evidence>
<evidence type="ECO:0000313" key="1">
    <source>
        <dbReference type="EMBL" id="NEG79156.1"/>
    </source>
</evidence>
<proteinExistence type="predicted"/>
<accession>A0A7K3TJN3</accession>
<sequence>MSDRGIALPQGLKTVYEENATVVISEGMPMEIVREDIQDNATRIATAATSCLGLPLLSEEEMPTERDKQRLLDALNDYLTVDEEELLAAYDTAAIQHTEKRKLCIHAPSEWLLRRYITAWILCPERMTYFPTVQATIRQTVQMCPKFHLPDMETERYWTIASMLEGAVRWIWFAATFPDDRLRREFDLDVR</sequence>
<dbReference type="AlphaFoldDB" id="A0A7K3TJN3"/>
<comment type="caution">
    <text evidence="1">The sequence shown here is derived from an EMBL/GenBank/DDBJ whole genome shotgun (WGS) entry which is preliminary data.</text>
</comment>
<organism evidence="1 2">
    <name type="scientific">Bifidobacterium avesanii</name>
    <dbReference type="NCBI Taxonomy" id="1798157"/>
    <lineage>
        <taxon>Bacteria</taxon>
        <taxon>Bacillati</taxon>
        <taxon>Actinomycetota</taxon>
        <taxon>Actinomycetes</taxon>
        <taxon>Bifidobacteriales</taxon>
        <taxon>Bifidobacteriaceae</taxon>
        <taxon>Bifidobacterium</taxon>
    </lineage>
</organism>
<protein>
    <submittedName>
        <fullName evidence="1">Uncharacterized protein</fullName>
    </submittedName>
</protein>